<evidence type="ECO:0000256" key="9">
    <source>
        <dbReference type="SAM" id="Phobius"/>
    </source>
</evidence>
<evidence type="ECO:0000256" key="4">
    <source>
        <dbReference type="ARBA" id="ARBA00022475"/>
    </source>
</evidence>
<comment type="subcellular location">
    <subcellularLocation>
        <location evidence="1">Cell membrane</location>
        <topology evidence="1">Multi-pass membrane protein</topology>
    </subcellularLocation>
</comment>
<dbReference type="Pfam" id="PF01594">
    <property type="entry name" value="AI-2E_transport"/>
    <property type="match status" value="1"/>
</dbReference>
<keyword evidence="11" id="KW-1185">Reference proteome</keyword>
<evidence type="ECO:0000313" key="10">
    <source>
        <dbReference type="EMBL" id="RNE49954.1"/>
    </source>
</evidence>
<dbReference type="Proteomes" id="UP000266975">
    <property type="component" value="Unassembled WGS sequence"/>
</dbReference>
<dbReference type="GO" id="GO:0005886">
    <property type="term" value="C:plasma membrane"/>
    <property type="evidence" value="ECO:0007669"/>
    <property type="project" value="UniProtKB-SubCell"/>
</dbReference>
<evidence type="ECO:0000256" key="6">
    <source>
        <dbReference type="ARBA" id="ARBA00022989"/>
    </source>
</evidence>
<dbReference type="OrthoDB" id="9784366at2"/>
<evidence type="ECO:0000256" key="8">
    <source>
        <dbReference type="SAM" id="MobiDB-lite"/>
    </source>
</evidence>
<dbReference type="RefSeq" id="WP_123046999.1">
    <property type="nucleotide sequence ID" value="NZ_PTJO01000001.1"/>
</dbReference>
<proteinExistence type="inferred from homology"/>
<keyword evidence="4" id="KW-1003">Cell membrane</keyword>
<feature type="transmembrane region" description="Helical" evidence="9">
    <location>
        <begin position="53"/>
        <end position="72"/>
    </location>
</feature>
<evidence type="ECO:0000256" key="5">
    <source>
        <dbReference type="ARBA" id="ARBA00022692"/>
    </source>
</evidence>
<feature type="region of interest" description="Disordered" evidence="8">
    <location>
        <begin position="428"/>
        <end position="466"/>
    </location>
</feature>
<organism evidence="10 11">
    <name type="scientific">Corynebacterium alimapuense</name>
    <dbReference type="NCBI Taxonomy" id="1576874"/>
    <lineage>
        <taxon>Bacteria</taxon>
        <taxon>Bacillati</taxon>
        <taxon>Actinomycetota</taxon>
        <taxon>Actinomycetes</taxon>
        <taxon>Mycobacteriales</taxon>
        <taxon>Corynebacteriaceae</taxon>
        <taxon>Corynebacterium</taxon>
    </lineage>
</organism>
<evidence type="ECO:0000313" key="11">
    <source>
        <dbReference type="Proteomes" id="UP000266975"/>
    </source>
</evidence>
<name>A0A3M8KBL6_9CORY</name>
<keyword evidence="5 9" id="KW-0812">Transmembrane</keyword>
<evidence type="ECO:0000256" key="2">
    <source>
        <dbReference type="ARBA" id="ARBA00009773"/>
    </source>
</evidence>
<dbReference type="PANTHER" id="PTHR21716">
    <property type="entry name" value="TRANSMEMBRANE PROTEIN"/>
    <property type="match status" value="1"/>
</dbReference>
<keyword evidence="3" id="KW-0813">Transport</keyword>
<dbReference type="InterPro" id="IPR002549">
    <property type="entry name" value="AI-2E-like"/>
</dbReference>
<gene>
    <name evidence="10" type="ORF">C5L39_00835</name>
</gene>
<evidence type="ECO:0000256" key="3">
    <source>
        <dbReference type="ARBA" id="ARBA00022448"/>
    </source>
</evidence>
<dbReference type="GO" id="GO:0055085">
    <property type="term" value="P:transmembrane transport"/>
    <property type="evidence" value="ECO:0007669"/>
    <property type="project" value="TreeGrafter"/>
</dbReference>
<accession>A0A3M8KBL6</accession>
<feature type="transmembrane region" description="Helical" evidence="9">
    <location>
        <begin position="265"/>
        <end position="289"/>
    </location>
</feature>
<protein>
    <submittedName>
        <fullName evidence="10">AI-2E family transporter</fullName>
    </submittedName>
</protein>
<sequence length="466" mass="50243">MSKTPDSKQPGDHDVDPRDLADVVVDAPERPVLPSDDEGKTDRAIVIGRDGRWAAGWALRFIIFVAAGYIALEMLGTVWVGLLPILLAILVSTFLWPATAFLRHKAKFPPALAAVTTLLGFIIIFTSVLAAMAPIIRNQSSELADQASEGVNRIFEWAQGEPFNLDLSQFDGLVDNLVSFIQGQFSSIASGLFTGISAATSVAVTLVVMLVLTFFFLKDGDRFLPWMRRNVGANAGWHLSEVLTRTWNTLSGFIRTQALVSFVDAAFIGIGLMILGVPLAFVLAVITFFAGFIPIVGAVTAGALAVIIALVTNGFTNALMVLLLILLVQQLEGNVLQPILQSKAMNLHAAIVLLSVMVGSTLFGIIGAFLAVPIAATLAVWFRYHSELVALRAGEITIDDIEIATSKGSSITSKEAIDNLRERFSSMVRTAPGSDGKEAKDEEDTDGSDHRHLLPRFRKVSESDPE</sequence>
<feature type="transmembrane region" description="Helical" evidence="9">
    <location>
        <begin position="78"/>
        <end position="99"/>
    </location>
</feature>
<evidence type="ECO:0000256" key="1">
    <source>
        <dbReference type="ARBA" id="ARBA00004651"/>
    </source>
</evidence>
<feature type="transmembrane region" description="Helical" evidence="9">
    <location>
        <begin position="295"/>
        <end position="328"/>
    </location>
</feature>
<dbReference type="EMBL" id="PTJO01000001">
    <property type="protein sequence ID" value="RNE49954.1"/>
    <property type="molecule type" value="Genomic_DNA"/>
</dbReference>
<dbReference type="AlphaFoldDB" id="A0A3M8KBL6"/>
<feature type="transmembrane region" description="Helical" evidence="9">
    <location>
        <begin position="111"/>
        <end position="136"/>
    </location>
</feature>
<comment type="caution">
    <text evidence="10">The sequence shown here is derived from an EMBL/GenBank/DDBJ whole genome shotgun (WGS) entry which is preliminary data.</text>
</comment>
<feature type="transmembrane region" description="Helical" evidence="9">
    <location>
        <begin position="349"/>
        <end position="382"/>
    </location>
</feature>
<dbReference type="PANTHER" id="PTHR21716:SF53">
    <property type="entry name" value="PERMEASE PERM-RELATED"/>
    <property type="match status" value="1"/>
</dbReference>
<feature type="region of interest" description="Disordered" evidence="8">
    <location>
        <begin position="1"/>
        <end position="20"/>
    </location>
</feature>
<keyword evidence="7 9" id="KW-0472">Membrane</keyword>
<feature type="transmembrane region" description="Helical" evidence="9">
    <location>
        <begin position="192"/>
        <end position="217"/>
    </location>
</feature>
<evidence type="ECO:0000256" key="7">
    <source>
        <dbReference type="ARBA" id="ARBA00023136"/>
    </source>
</evidence>
<keyword evidence="6 9" id="KW-1133">Transmembrane helix</keyword>
<reference evidence="10 11" key="1">
    <citation type="submission" date="2018-02" db="EMBL/GenBank/DDBJ databases">
        <title>Corynebacterium alimpuense sp. nov., a marine obligate actinomycete isolated from sediments of Valparaiso bay, Chile.</title>
        <authorList>
            <person name="Claverias F."/>
            <person name="Gonzales-Siles L."/>
            <person name="Salva-Serra F."/>
            <person name="Inganaes E."/>
            <person name="Molin K."/>
            <person name="Cumsille A."/>
            <person name="Undabarrena A."/>
            <person name="Couve E."/>
            <person name="Moore E.R.B."/>
            <person name="Gomila M."/>
            <person name="Camara B."/>
        </authorList>
    </citation>
    <scope>NUCLEOTIDE SEQUENCE [LARGE SCALE GENOMIC DNA]</scope>
    <source>
        <strain evidence="10 11">CCUG 69366</strain>
    </source>
</reference>
<comment type="similarity">
    <text evidence="2">Belongs to the autoinducer-2 exporter (AI-2E) (TC 2.A.86) family.</text>
</comment>